<evidence type="ECO:0000259" key="1">
    <source>
        <dbReference type="Pfam" id="PF08903"/>
    </source>
</evidence>
<dbReference type="Gene3D" id="3.10.630.10">
    <property type="entry name" value="dip2346 domain like"/>
    <property type="match status" value="1"/>
</dbReference>
<accession>A0A955RID6</accession>
<feature type="domain" description="DUF1846" evidence="1">
    <location>
        <begin position="34"/>
        <end position="368"/>
    </location>
</feature>
<dbReference type="Pfam" id="PF08903">
    <property type="entry name" value="DUF1846"/>
    <property type="match status" value="1"/>
</dbReference>
<sequence length="443" mass="51654">CYISIIFFWIARDVIFTRELNTEMKNIIKFAKLGFDNDKYLRLQSEAILKRQKKFKHRLYLEIGGHFEHDAHASRVLPGFLPDNKIRILKLLGEAEIIYCINAKDIEMDRQFNAVVEHYPDYLISALKNFEKLNIPKPKIAINMYKNEYRKTDQFIKRLDDLNYTVAKRYIIDNYPNDLDLIASKDGYGKDDYIDVNSSLVVVMGPGSNNGKMSTCLGQVYHDNMRDIDSGYAKYETFPIWNFPLEHPVNYAYEAATADIGDYNAIDVNYFHKFGEKSVNYNRDIEAFPIVKNLCRRVTNRNNFMNTYSSPTEMGISNAGFAVSDDMLVRKTSREEIIRRYFWYKFYLKNKKVEQKSLDKIEEIMKKIKLLPDEIEVVRVARKEHKASFQFMDETIQVFNNVKELISKIDPAKLSGSVVHSPVELASNDRVKLENAGVVYTDE</sequence>
<feature type="non-terminal residue" evidence="2">
    <location>
        <position position="1"/>
    </location>
</feature>
<dbReference type="EMBL" id="JAGQLG010000088">
    <property type="protein sequence ID" value="MCA9382230.1"/>
    <property type="molecule type" value="Genomic_DNA"/>
</dbReference>
<dbReference type="InterPro" id="IPR048496">
    <property type="entry name" value="DUF1846_N"/>
</dbReference>
<gene>
    <name evidence="2" type="ORF">KC660_02370</name>
</gene>
<dbReference type="Gene3D" id="1.20.1570.10">
    <property type="entry name" value="dip2346 domain like"/>
    <property type="match status" value="1"/>
</dbReference>
<reference evidence="2" key="1">
    <citation type="submission" date="2020-04" db="EMBL/GenBank/DDBJ databases">
        <authorList>
            <person name="Zhang T."/>
        </authorList>
    </citation>
    <scope>NUCLEOTIDE SEQUENCE</scope>
    <source>
        <strain evidence="2">HKST-UBA10</strain>
    </source>
</reference>
<evidence type="ECO:0000313" key="3">
    <source>
        <dbReference type="Proteomes" id="UP000782843"/>
    </source>
</evidence>
<comment type="caution">
    <text evidence="2">The sequence shown here is derived from an EMBL/GenBank/DDBJ whole genome shotgun (WGS) entry which is preliminary data.</text>
</comment>
<name>A0A955RID6_9BACT</name>
<protein>
    <submittedName>
        <fullName evidence="2">DUF1846 family protein</fullName>
    </submittedName>
</protein>
<reference evidence="2" key="2">
    <citation type="journal article" date="2021" name="Microbiome">
        <title>Successional dynamics and alternative stable states in a saline activated sludge microbial community over 9 years.</title>
        <authorList>
            <person name="Wang Y."/>
            <person name="Ye J."/>
            <person name="Ju F."/>
            <person name="Liu L."/>
            <person name="Boyd J.A."/>
            <person name="Deng Y."/>
            <person name="Parks D.H."/>
            <person name="Jiang X."/>
            <person name="Yin X."/>
            <person name="Woodcroft B.J."/>
            <person name="Tyson G.W."/>
            <person name="Hugenholtz P."/>
            <person name="Polz M.F."/>
            <person name="Zhang T."/>
        </authorList>
    </citation>
    <scope>NUCLEOTIDE SEQUENCE</scope>
    <source>
        <strain evidence="2">HKST-UBA10</strain>
    </source>
</reference>
<evidence type="ECO:0000313" key="2">
    <source>
        <dbReference type="EMBL" id="MCA9382230.1"/>
    </source>
</evidence>
<dbReference type="Proteomes" id="UP000782843">
    <property type="component" value="Unassembled WGS sequence"/>
</dbReference>
<proteinExistence type="predicted"/>
<dbReference type="AlphaFoldDB" id="A0A955RID6"/>
<organism evidence="2 3">
    <name type="scientific">Candidatus Dojkabacteria bacterium</name>
    <dbReference type="NCBI Taxonomy" id="2099670"/>
    <lineage>
        <taxon>Bacteria</taxon>
        <taxon>Candidatus Dojkabacteria</taxon>
    </lineage>
</organism>